<name>A0ABM1EX06_PRICU</name>
<evidence type="ECO:0000259" key="1">
    <source>
        <dbReference type="PROSITE" id="PS50878"/>
    </source>
</evidence>
<sequence>MAKPPKPNITKEEKSAIFKLKREPSIMILPADKGKATVVVDKDDYEKQVNTMLSDVKTYGKLKKDPTTKYKSKLVAILQRLKREDKITEAQYKFLYPTAENVPRIYCTPKIHKEGNPYRPIVDYTGSIAYNLSKSLADLLAPLVGTTEHHIKNSTELAEELKTIRMKPDEISFSHDVVSLFTNTPIPESINIIKSRLEADKTLKKRTNLTTDDIIELLTFVLMTTYFKFRDQIYNQKFGAAMGSPVSPIVANLYMEWLETEAIATAPADLKPKLWLRYVDDTLEIIKSGTVQQWTEHLNSIDSTNNIKFTYEEELDQKIPFLDTLIHKREDGSLKLTVYRKKSHTDQYLNFNSHHTVNPKTVSGTDATRS</sequence>
<protein>
    <submittedName>
        <fullName evidence="3">Uncharacterized protein LOC106816618</fullName>
    </submittedName>
</protein>
<gene>
    <name evidence="3" type="primary">LOC106816618</name>
</gene>
<dbReference type="InterPro" id="IPR043502">
    <property type="entry name" value="DNA/RNA_pol_sf"/>
</dbReference>
<accession>A0ABM1EX06</accession>
<dbReference type="CDD" id="cd00304">
    <property type="entry name" value="RT_like"/>
    <property type="match status" value="1"/>
</dbReference>
<feature type="domain" description="Reverse transcriptase" evidence="1">
    <location>
        <begin position="89"/>
        <end position="356"/>
    </location>
</feature>
<dbReference type="SUPFAM" id="SSF56672">
    <property type="entry name" value="DNA/RNA polymerases"/>
    <property type="match status" value="1"/>
</dbReference>
<evidence type="ECO:0000313" key="2">
    <source>
        <dbReference type="Proteomes" id="UP000695022"/>
    </source>
</evidence>
<proteinExistence type="predicted"/>
<dbReference type="PANTHER" id="PTHR21301:SF11">
    <property type="entry name" value="GIY-YIG DOMAIN-CONTAINING PROTEIN"/>
    <property type="match status" value="1"/>
</dbReference>
<dbReference type="InterPro" id="IPR000477">
    <property type="entry name" value="RT_dom"/>
</dbReference>
<keyword evidence="2" id="KW-1185">Reference proteome</keyword>
<dbReference type="Proteomes" id="UP000695022">
    <property type="component" value="Unplaced"/>
</dbReference>
<dbReference type="PROSITE" id="PS50878">
    <property type="entry name" value="RT_POL"/>
    <property type="match status" value="1"/>
</dbReference>
<dbReference type="PANTHER" id="PTHR21301">
    <property type="entry name" value="REVERSE TRANSCRIPTASE"/>
    <property type="match status" value="1"/>
</dbReference>
<dbReference type="GeneID" id="106816618"/>
<dbReference type="RefSeq" id="XP_014676727.1">
    <property type="nucleotide sequence ID" value="XM_014821241.1"/>
</dbReference>
<evidence type="ECO:0000313" key="3">
    <source>
        <dbReference type="RefSeq" id="XP_014676727.1"/>
    </source>
</evidence>
<organism evidence="2 3">
    <name type="scientific">Priapulus caudatus</name>
    <name type="common">Priapulid worm</name>
    <dbReference type="NCBI Taxonomy" id="37621"/>
    <lineage>
        <taxon>Eukaryota</taxon>
        <taxon>Metazoa</taxon>
        <taxon>Ecdysozoa</taxon>
        <taxon>Scalidophora</taxon>
        <taxon>Priapulida</taxon>
        <taxon>Priapulimorpha</taxon>
        <taxon>Priapulimorphida</taxon>
        <taxon>Priapulidae</taxon>
        <taxon>Priapulus</taxon>
    </lineage>
</organism>
<reference evidence="3" key="1">
    <citation type="submission" date="2025-08" db="UniProtKB">
        <authorList>
            <consortium name="RefSeq"/>
        </authorList>
    </citation>
    <scope>IDENTIFICATION</scope>
</reference>